<dbReference type="GO" id="GO:0061512">
    <property type="term" value="P:protein localization to cilium"/>
    <property type="evidence" value="ECO:0007669"/>
    <property type="project" value="TreeGrafter"/>
</dbReference>
<dbReference type="GO" id="GO:0035721">
    <property type="term" value="P:intraciliary retrograde transport"/>
    <property type="evidence" value="ECO:0007669"/>
    <property type="project" value="TreeGrafter"/>
</dbReference>
<dbReference type="InterPro" id="IPR036322">
    <property type="entry name" value="WD40_repeat_dom_sf"/>
</dbReference>
<dbReference type="InterPro" id="IPR056159">
    <property type="entry name" value="Beta-prop_IFT121_TULP_N"/>
</dbReference>
<keyword evidence="10" id="KW-1185">Reference proteome</keyword>
<dbReference type="SUPFAM" id="SSF50978">
    <property type="entry name" value="WD40 repeat-like"/>
    <property type="match status" value="1"/>
</dbReference>
<dbReference type="Pfam" id="PF24797">
    <property type="entry name" value="Beta-prop_WDR35_TULP_N"/>
    <property type="match status" value="1"/>
</dbReference>
<comment type="subcellular location">
    <subcellularLocation>
        <location evidence="1">Cell projection</location>
        <location evidence="1">Cilium</location>
    </subcellularLocation>
    <subcellularLocation>
        <location evidence="2">Cytoplasm</location>
    </subcellularLocation>
</comment>
<dbReference type="AlphaFoldDB" id="A0A9D4BUR5"/>
<sequence length="115" mass="12614">MFVYLSKKIAIPNNTKLRCVSWNKEQGYIACGGEDGLLKVLKLETQSGKDVKAKGLAAPSNLSMNQTLEGHSGTITSIAWAPVDSLRYARMSTGDAHGKVSVWVKHRFGNTVTWF</sequence>
<evidence type="ECO:0000259" key="8">
    <source>
        <dbReference type="Pfam" id="PF24797"/>
    </source>
</evidence>
<organism evidence="9 10">
    <name type="scientific">Dreissena polymorpha</name>
    <name type="common">Zebra mussel</name>
    <name type="synonym">Mytilus polymorpha</name>
    <dbReference type="NCBI Taxonomy" id="45954"/>
    <lineage>
        <taxon>Eukaryota</taxon>
        <taxon>Metazoa</taxon>
        <taxon>Spiralia</taxon>
        <taxon>Lophotrochozoa</taxon>
        <taxon>Mollusca</taxon>
        <taxon>Bivalvia</taxon>
        <taxon>Autobranchia</taxon>
        <taxon>Heteroconchia</taxon>
        <taxon>Euheterodonta</taxon>
        <taxon>Imparidentia</taxon>
        <taxon>Neoheterodontei</taxon>
        <taxon>Myida</taxon>
        <taxon>Dreissenoidea</taxon>
        <taxon>Dreissenidae</taxon>
        <taxon>Dreissena</taxon>
    </lineage>
</organism>
<proteinExistence type="predicted"/>
<dbReference type="GO" id="GO:1905515">
    <property type="term" value="P:non-motile cilium assembly"/>
    <property type="evidence" value="ECO:0007669"/>
    <property type="project" value="TreeGrafter"/>
</dbReference>
<keyword evidence="4" id="KW-0853">WD repeat</keyword>
<dbReference type="GO" id="GO:0030991">
    <property type="term" value="C:intraciliary transport particle A"/>
    <property type="evidence" value="ECO:0007669"/>
    <property type="project" value="TreeGrafter"/>
</dbReference>
<reference evidence="9" key="2">
    <citation type="submission" date="2020-11" db="EMBL/GenBank/DDBJ databases">
        <authorList>
            <person name="McCartney M.A."/>
            <person name="Auch B."/>
            <person name="Kono T."/>
            <person name="Mallez S."/>
            <person name="Becker A."/>
            <person name="Gohl D.M."/>
            <person name="Silverstein K.A.T."/>
            <person name="Koren S."/>
            <person name="Bechman K.B."/>
            <person name="Herman A."/>
            <person name="Abrahante J.E."/>
            <person name="Garbe J."/>
        </authorList>
    </citation>
    <scope>NUCLEOTIDE SEQUENCE</scope>
    <source>
        <strain evidence="9">Duluth1</strain>
        <tissue evidence="9">Whole animal</tissue>
    </source>
</reference>
<evidence type="ECO:0000313" key="10">
    <source>
        <dbReference type="Proteomes" id="UP000828390"/>
    </source>
</evidence>
<evidence type="ECO:0000256" key="2">
    <source>
        <dbReference type="ARBA" id="ARBA00004496"/>
    </source>
</evidence>
<keyword evidence="3" id="KW-0963">Cytoplasm</keyword>
<dbReference type="InterPro" id="IPR001680">
    <property type="entry name" value="WD40_rpt"/>
</dbReference>
<evidence type="ECO:0000256" key="4">
    <source>
        <dbReference type="ARBA" id="ARBA00022574"/>
    </source>
</evidence>
<evidence type="ECO:0000256" key="1">
    <source>
        <dbReference type="ARBA" id="ARBA00004138"/>
    </source>
</evidence>
<gene>
    <name evidence="9" type="ORF">DPMN_069130</name>
</gene>
<evidence type="ECO:0000256" key="6">
    <source>
        <dbReference type="ARBA" id="ARBA00023069"/>
    </source>
</evidence>
<dbReference type="PANTHER" id="PTHR12764">
    <property type="entry name" value="WD REPEAT DOMAIN-RELATED"/>
    <property type="match status" value="1"/>
</dbReference>
<evidence type="ECO:0000256" key="5">
    <source>
        <dbReference type="ARBA" id="ARBA00022737"/>
    </source>
</evidence>
<reference evidence="9" key="1">
    <citation type="journal article" date="2019" name="bioRxiv">
        <title>The Genome of the Zebra Mussel, Dreissena polymorpha: A Resource for Invasive Species Research.</title>
        <authorList>
            <person name="McCartney M.A."/>
            <person name="Auch B."/>
            <person name="Kono T."/>
            <person name="Mallez S."/>
            <person name="Zhang Y."/>
            <person name="Obille A."/>
            <person name="Becker A."/>
            <person name="Abrahante J.E."/>
            <person name="Garbe J."/>
            <person name="Badalamenti J.P."/>
            <person name="Herman A."/>
            <person name="Mangelson H."/>
            <person name="Liachko I."/>
            <person name="Sullivan S."/>
            <person name="Sone E.D."/>
            <person name="Koren S."/>
            <person name="Silverstein K.A.T."/>
            <person name="Beckman K.B."/>
            <person name="Gohl D.M."/>
        </authorList>
    </citation>
    <scope>NUCLEOTIDE SEQUENCE</scope>
    <source>
        <strain evidence="9">Duluth1</strain>
        <tissue evidence="9">Whole animal</tissue>
    </source>
</reference>
<dbReference type="GO" id="GO:0005737">
    <property type="term" value="C:cytoplasm"/>
    <property type="evidence" value="ECO:0007669"/>
    <property type="project" value="UniProtKB-SubCell"/>
</dbReference>
<protein>
    <recommendedName>
        <fullName evidence="8">IFT121/TULP4 N-terminal domain-containing protein</fullName>
    </recommendedName>
</protein>
<keyword evidence="7" id="KW-0966">Cell projection</keyword>
<dbReference type="InterPro" id="IPR039857">
    <property type="entry name" value="Ift122/121"/>
</dbReference>
<dbReference type="InterPro" id="IPR015943">
    <property type="entry name" value="WD40/YVTN_repeat-like_dom_sf"/>
</dbReference>
<dbReference type="Gene3D" id="2.130.10.10">
    <property type="entry name" value="YVTN repeat-like/Quinoprotein amine dehydrogenase"/>
    <property type="match status" value="1"/>
</dbReference>
<evidence type="ECO:0000256" key="7">
    <source>
        <dbReference type="ARBA" id="ARBA00023273"/>
    </source>
</evidence>
<keyword evidence="5" id="KW-0677">Repeat</keyword>
<comment type="caution">
    <text evidence="9">The sequence shown here is derived from an EMBL/GenBank/DDBJ whole genome shotgun (WGS) entry which is preliminary data.</text>
</comment>
<dbReference type="EMBL" id="JAIWYP010000014">
    <property type="protein sequence ID" value="KAH3709667.1"/>
    <property type="molecule type" value="Genomic_DNA"/>
</dbReference>
<keyword evidence="6" id="KW-0969">Cilium</keyword>
<dbReference type="GO" id="GO:0097730">
    <property type="term" value="C:non-motile cilium"/>
    <property type="evidence" value="ECO:0007669"/>
    <property type="project" value="TreeGrafter"/>
</dbReference>
<evidence type="ECO:0000313" key="9">
    <source>
        <dbReference type="EMBL" id="KAH3709667.1"/>
    </source>
</evidence>
<dbReference type="Proteomes" id="UP000828390">
    <property type="component" value="Unassembled WGS sequence"/>
</dbReference>
<feature type="domain" description="IFT121/TULP4 N-terminal" evidence="8">
    <location>
        <begin position="1"/>
        <end position="107"/>
    </location>
</feature>
<dbReference type="SMART" id="SM00320">
    <property type="entry name" value="WD40"/>
    <property type="match status" value="2"/>
</dbReference>
<accession>A0A9D4BUR5</accession>
<dbReference type="PANTHER" id="PTHR12764:SF5">
    <property type="entry name" value="LD29485P"/>
    <property type="match status" value="1"/>
</dbReference>
<name>A0A9D4BUR5_DREPO</name>
<evidence type="ECO:0000256" key="3">
    <source>
        <dbReference type="ARBA" id="ARBA00022490"/>
    </source>
</evidence>